<dbReference type="InterPro" id="IPR050553">
    <property type="entry name" value="Thioredoxin_ResA/DsbE_sf"/>
</dbReference>
<keyword evidence="4" id="KW-0676">Redox-active center</keyword>
<dbReference type="InterPro" id="IPR017937">
    <property type="entry name" value="Thioredoxin_CS"/>
</dbReference>
<gene>
    <name evidence="7" type="ORF">Q4F19_16390</name>
</gene>
<reference evidence="7" key="1">
    <citation type="submission" date="2023-07" db="EMBL/GenBank/DDBJ databases">
        <authorList>
            <person name="Kim M."/>
        </authorList>
    </citation>
    <scope>NUCLEOTIDE SEQUENCE</scope>
    <source>
        <strain evidence="7">BIUV-7</strain>
    </source>
</reference>
<dbReference type="PROSITE" id="PS00194">
    <property type="entry name" value="THIOREDOXIN_1"/>
    <property type="match status" value="1"/>
</dbReference>
<dbReference type="EMBL" id="JAUOTP010000008">
    <property type="protein sequence ID" value="MDO6415970.1"/>
    <property type="molecule type" value="Genomic_DNA"/>
</dbReference>
<keyword evidence="2" id="KW-0201">Cytochrome c-type biogenesis</keyword>
<feature type="compositionally biased region" description="Low complexity" evidence="5">
    <location>
        <begin position="1"/>
        <end position="19"/>
    </location>
</feature>
<dbReference type="InterPro" id="IPR036249">
    <property type="entry name" value="Thioredoxin-like_sf"/>
</dbReference>
<keyword evidence="3" id="KW-1015">Disulfide bond</keyword>
<dbReference type="PANTHER" id="PTHR42852:SF6">
    <property type="entry name" value="THIOL:DISULFIDE INTERCHANGE PROTEIN DSBE"/>
    <property type="match status" value="1"/>
</dbReference>
<protein>
    <submittedName>
        <fullName evidence="7">TlpA disulfide reductase family protein</fullName>
    </submittedName>
</protein>
<proteinExistence type="predicted"/>
<dbReference type="SUPFAM" id="SSF52833">
    <property type="entry name" value="Thioredoxin-like"/>
    <property type="match status" value="1"/>
</dbReference>
<organism evidence="7 8">
    <name type="scientific">Sphingomonas natans</name>
    <dbReference type="NCBI Taxonomy" id="3063330"/>
    <lineage>
        <taxon>Bacteria</taxon>
        <taxon>Pseudomonadati</taxon>
        <taxon>Pseudomonadota</taxon>
        <taxon>Alphaproteobacteria</taxon>
        <taxon>Sphingomonadales</taxon>
        <taxon>Sphingomonadaceae</taxon>
        <taxon>Sphingomonas</taxon>
    </lineage>
</organism>
<evidence type="ECO:0000313" key="7">
    <source>
        <dbReference type="EMBL" id="MDO6415970.1"/>
    </source>
</evidence>
<dbReference type="InterPro" id="IPR013740">
    <property type="entry name" value="Redoxin"/>
</dbReference>
<dbReference type="Gene3D" id="3.40.30.10">
    <property type="entry name" value="Glutaredoxin"/>
    <property type="match status" value="1"/>
</dbReference>
<feature type="domain" description="Thioredoxin" evidence="6">
    <location>
        <begin position="11"/>
        <end position="166"/>
    </location>
</feature>
<keyword evidence="8" id="KW-1185">Reference proteome</keyword>
<comment type="caution">
    <text evidence="7">The sequence shown here is derived from an EMBL/GenBank/DDBJ whole genome shotgun (WGS) entry which is preliminary data.</text>
</comment>
<dbReference type="InterPro" id="IPR013766">
    <property type="entry name" value="Thioredoxin_domain"/>
</dbReference>
<evidence type="ECO:0000256" key="5">
    <source>
        <dbReference type="SAM" id="MobiDB-lite"/>
    </source>
</evidence>
<dbReference type="Proteomes" id="UP001169764">
    <property type="component" value="Unassembled WGS sequence"/>
</dbReference>
<evidence type="ECO:0000259" key="6">
    <source>
        <dbReference type="PROSITE" id="PS51352"/>
    </source>
</evidence>
<dbReference type="Pfam" id="PF08534">
    <property type="entry name" value="Redoxin"/>
    <property type="match status" value="1"/>
</dbReference>
<evidence type="ECO:0000313" key="8">
    <source>
        <dbReference type="Proteomes" id="UP001169764"/>
    </source>
</evidence>
<comment type="subcellular location">
    <subcellularLocation>
        <location evidence="1">Cell envelope</location>
    </subcellularLocation>
</comment>
<dbReference type="RefSeq" id="WP_303544755.1">
    <property type="nucleotide sequence ID" value="NZ_JAUOTP010000008.1"/>
</dbReference>
<dbReference type="PANTHER" id="PTHR42852">
    <property type="entry name" value="THIOL:DISULFIDE INTERCHANGE PROTEIN DSBE"/>
    <property type="match status" value="1"/>
</dbReference>
<dbReference type="PROSITE" id="PS51352">
    <property type="entry name" value="THIOREDOXIN_2"/>
    <property type="match status" value="1"/>
</dbReference>
<sequence length="166" mass="17798">MAPQATQTAAAAPAKPAPAFDVDVDRKGKAPPSTKFEDLADGSEKTMDDFKDKPLLVNLWATWCVPCVKELPTLAKLGADAPNGLQVVAVSEDMQGAKVVLPFLKDKKIAIHPYHDRDNALMLALKEASLPMSILFDADGKEVWRISGDLDWSGAKAKELLAMGGV</sequence>
<accession>A0ABT8YCA1</accession>
<dbReference type="CDD" id="cd02966">
    <property type="entry name" value="TlpA_like_family"/>
    <property type="match status" value="1"/>
</dbReference>
<evidence type="ECO:0000256" key="3">
    <source>
        <dbReference type="ARBA" id="ARBA00023157"/>
    </source>
</evidence>
<evidence type="ECO:0000256" key="4">
    <source>
        <dbReference type="ARBA" id="ARBA00023284"/>
    </source>
</evidence>
<evidence type="ECO:0000256" key="1">
    <source>
        <dbReference type="ARBA" id="ARBA00004196"/>
    </source>
</evidence>
<name>A0ABT8YCA1_9SPHN</name>
<evidence type="ECO:0000256" key="2">
    <source>
        <dbReference type="ARBA" id="ARBA00022748"/>
    </source>
</evidence>
<feature type="region of interest" description="Disordered" evidence="5">
    <location>
        <begin position="1"/>
        <end position="36"/>
    </location>
</feature>